<dbReference type="InterPro" id="IPR029052">
    <property type="entry name" value="Metallo-depent_PP-like"/>
</dbReference>
<protein>
    <recommendedName>
        <fullName evidence="11">Sphingomyelin phosphodiesterase</fullName>
    </recommendedName>
</protein>
<keyword evidence="4 12" id="KW-0479">Metal-binding</keyword>
<dbReference type="GO" id="GO:0005576">
    <property type="term" value="C:extracellular region"/>
    <property type="evidence" value="ECO:0007669"/>
    <property type="project" value="UniProtKB-SubCell"/>
</dbReference>
<dbReference type="GO" id="GO:0016798">
    <property type="term" value="F:hydrolase activity, acting on glycosyl bonds"/>
    <property type="evidence" value="ECO:0007669"/>
    <property type="project" value="UniProtKB-KW"/>
</dbReference>
<evidence type="ECO:0000259" key="15">
    <source>
        <dbReference type="PROSITE" id="PS50015"/>
    </source>
</evidence>
<name>D3BLI6_HETP5</name>
<dbReference type="Gene3D" id="3.60.21.10">
    <property type="match status" value="1"/>
</dbReference>
<feature type="disulfide bond" evidence="13">
    <location>
        <begin position="195"/>
        <end position="200"/>
    </location>
</feature>
<evidence type="ECO:0000256" key="13">
    <source>
        <dbReference type="PIRSR" id="PIRSR000948-2"/>
    </source>
</evidence>
<keyword evidence="6 11" id="KW-0378">Hydrolase</keyword>
<dbReference type="OMA" id="IMRNSEI"/>
<dbReference type="InterPro" id="IPR008139">
    <property type="entry name" value="SaposinB_dom"/>
</dbReference>
<feature type="binding site" evidence="12">
    <location>
        <position position="428"/>
    </location>
    <ligand>
        <name>Zn(2+)</name>
        <dbReference type="ChEBI" id="CHEBI:29105"/>
        <label>1</label>
    </ligand>
</feature>
<proteinExistence type="inferred from homology"/>
<dbReference type="PANTHER" id="PTHR10340">
    <property type="entry name" value="SPHINGOMYELIN PHOSPHODIESTERASE"/>
    <property type="match status" value="1"/>
</dbReference>
<feature type="binding site" evidence="12">
    <location>
        <position position="247"/>
    </location>
    <ligand>
        <name>Zn(2+)</name>
        <dbReference type="ChEBI" id="CHEBI:29105"/>
        <label>2</label>
    </ligand>
</feature>
<keyword evidence="3" id="KW-0964">Secreted</keyword>
<evidence type="ECO:0000256" key="4">
    <source>
        <dbReference type="ARBA" id="ARBA00022723"/>
    </source>
</evidence>
<dbReference type="PANTHER" id="PTHR10340:SF58">
    <property type="entry name" value="SPHINGOMYELIN PHOSPHODIESTERASE A"/>
    <property type="match status" value="1"/>
</dbReference>
<dbReference type="PROSITE" id="PS50015">
    <property type="entry name" value="SAP_B"/>
    <property type="match status" value="1"/>
</dbReference>
<dbReference type="SMART" id="SM00741">
    <property type="entry name" value="SapB"/>
    <property type="match status" value="1"/>
</dbReference>
<evidence type="ECO:0000256" key="14">
    <source>
        <dbReference type="SAM" id="SignalP"/>
    </source>
</evidence>
<dbReference type="GO" id="GO:0016020">
    <property type="term" value="C:membrane"/>
    <property type="evidence" value="ECO:0007669"/>
    <property type="project" value="GOC"/>
</dbReference>
<comment type="caution">
    <text evidence="16">The sequence shown here is derived from an EMBL/GenBank/DDBJ whole genome shotgun (WGS) entry which is preliminary data.</text>
</comment>
<gene>
    <name evidence="16" type="primary">sgmA</name>
    <name evidence="16" type="ORF">PPL_12039</name>
</gene>
<feature type="binding site" evidence="12">
    <location>
        <position position="182"/>
    </location>
    <ligand>
        <name>Zn(2+)</name>
        <dbReference type="ChEBI" id="CHEBI:29105"/>
        <label>1</label>
    </ligand>
</feature>
<feature type="disulfide bond" evidence="13">
    <location>
        <begin position="201"/>
        <end position="216"/>
    </location>
</feature>
<keyword evidence="9" id="KW-0325">Glycoprotein</keyword>
<evidence type="ECO:0000256" key="7">
    <source>
        <dbReference type="ARBA" id="ARBA00022833"/>
    </source>
</evidence>
<feature type="binding site" evidence="12">
    <location>
        <position position="180"/>
    </location>
    <ligand>
        <name>Zn(2+)</name>
        <dbReference type="ChEBI" id="CHEBI:29105"/>
        <label>1</label>
    </ligand>
</feature>
<evidence type="ECO:0000256" key="11">
    <source>
        <dbReference type="PIRNR" id="PIRNR000948"/>
    </source>
</evidence>
<dbReference type="CDD" id="cd00842">
    <property type="entry name" value="MPP_ASMase"/>
    <property type="match status" value="1"/>
</dbReference>
<evidence type="ECO:0000256" key="8">
    <source>
        <dbReference type="ARBA" id="ARBA00023157"/>
    </source>
</evidence>
<evidence type="ECO:0000256" key="1">
    <source>
        <dbReference type="ARBA" id="ARBA00004613"/>
    </source>
</evidence>
<feature type="chain" id="PRO_5003042595" description="Sphingomyelin phosphodiesterase" evidence="14">
    <location>
        <begin position="20"/>
        <end position="582"/>
    </location>
</feature>
<dbReference type="SUPFAM" id="SSF56300">
    <property type="entry name" value="Metallo-dependent phosphatases"/>
    <property type="match status" value="1"/>
</dbReference>
<keyword evidence="8 13" id="KW-1015">Disulfide bond</keyword>
<evidence type="ECO:0000256" key="3">
    <source>
        <dbReference type="ARBA" id="ARBA00022525"/>
    </source>
</evidence>
<dbReference type="Proteomes" id="UP000001396">
    <property type="component" value="Unassembled WGS sequence"/>
</dbReference>
<feature type="disulfide bond" evidence="13">
    <location>
        <begin position="547"/>
        <end position="551"/>
    </location>
</feature>
<dbReference type="InterPro" id="IPR011001">
    <property type="entry name" value="Saposin-like"/>
</dbReference>
<feature type="binding site" evidence="12">
    <location>
        <position position="247"/>
    </location>
    <ligand>
        <name>Zn(2+)</name>
        <dbReference type="ChEBI" id="CHEBI:29105"/>
        <label>1</label>
    </ligand>
</feature>
<evidence type="ECO:0000256" key="5">
    <source>
        <dbReference type="ARBA" id="ARBA00022729"/>
    </source>
</evidence>
<evidence type="ECO:0000256" key="9">
    <source>
        <dbReference type="ARBA" id="ARBA00023180"/>
    </source>
</evidence>
<dbReference type="GO" id="GO:0004767">
    <property type="term" value="F:sphingomyelin phosphodiesterase activity"/>
    <property type="evidence" value="ECO:0007669"/>
    <property type="project" value="UniProtKB-UniRule"/>
</dbReference>
<dbReference type="GO" id="GO:0006685">
    <property type="term" value="P:sphingomyelin catabolic process"/>
    <property type="evidence" value="ECO:0007669"/>
    <property type="project" value="UniProtKB-UniRule"/>
</dbReference>
<dbReference type="InParanoid" id="D3BLI6"/>
<evidence type="ECO:0000313" key="17">
    <source>
        <dbReference type="Proteomes" id="UP000001396"/>
    </source>
</evidence>
<keyword evidence="7 12" id="KW-0862">Zinc</keyword>
<dbReference type="InterPro" id="IPR041805">
    <property type="entry name" value="ASMase/PPN1_MPP"/>
</dbReference>
<feature type="domain" description="Saposin B-type" evidence="15">
    <location>
        <begin position="42"/>
        <end position="124"/>
    </location>
</feature>
<dbReference type="EMBL" id="ADBJ01000042">
    <property type="protein sequence ID" value="EFA77437.1"/>
    <property type="molecule type" value="Genomic_DNA"/>
</dbReference>
<sequence>MSLTTFIVLLALILSVSIAHEETSVDHDIRQALSTLHKVRSEKISCDLCELGATLLDGYLARNASIDEVIKGATDICITLKIELPDVCVGIMNAYAGIVYSVLILSNIKPIELCDKLKYCSAQDTAANNVQNGLFTSELDQIYGMASLVQNSRRKTDYSKQQPKLSTPFTGTGYILQLTDIHFDPQYLEGSDPNCGKPLCCRNGTGDAGYFGHYLCDIPLRTVKLIFDGILNVSKTMPISFVAWTGDNPPHDVWMQSESKQISATQVLAELVNTYFPSTPVFPSLGNHEAWPADQFILPKQQWLLDSLYENWAPFLGADELSSVKKAGYYTLLLQNGLRIISLNTQDADMINFYNLLQESNMNIPNNQTDWFIDVLEQAESNQEKVIILGHIPCTLKSASNDQWCSIYRSIVERFSGIISAQFYGHTHYDQLVVFSDTATSSKPTGMNYVAPSMTTYQNHEPGFRLYEYDFDNLQVTNYFQFHTNLSKANADGTLEFTLAYSAKELFSMSDLSNESWWTVANQFKTNMTQFNNYYQHIANSPIVKPCDETCHMKWACEGIIVLGFVSDEYHKVMSLDEVNTI</sequence>
<feature type="binding site" evidence="12">
    <location>
        <position position="391"/>
    </location>
    <ligand>
        <name>Zn(2+)</name>
        <dbReference type="ChEBI" id="CHEBI:29105"/>
        <label>2</label>
    </ligand>
</feature>
<evidence type="ECO:0000256" key="12">
    <source>
        <dbReference type="PIRSR" id="PIRSR000948-1"/>
    </source>
</evidence>
<dbReference type="Pfam" id="PF19272">
    <property type="entry name" value="ASMase_C"/>
    <property type="match status" value="1"/>
</dbReference>
<feature type="disulfide bond" evidence="13">
    <location>
        <begin position="77"/>
        <end position="88"/>
    </location>
</feature>
<dbReference type="Pfam" id="PF00149">
    <property type="entry name" value="Metallophos"/>
    <property type="match status" value="1"/>
</dbReference>
<evidence type="ECO:0000256" key="6">
    <source>
        <dbReference type="ARBA" id="ARBA00022801"/>
    </source>
</evidence>
<dbReference type="GO" id="GO:0046513">
    <property type="term" value="P:ceramide biosynthetic process"/>
    <property type="evidence" value="ECO:0007669"/>
    <property type="project" value="UniProtKB-ARBA"/>
</dbReference>
<accession>D3BLI6</accession>
<dbReference type="GO" id="GO:0046872">
    <property type="term" value="F:metal ion binding"/>
    <property type="evidence" value="ECO:0007669"/>
    <property type="project" value="UniProtKB-KW"/>
</dbReference>
<dbReference type="SUPFAM" id="SSF47862">
    <property type="entry name" value="Saposin"/>
    <property type="match status" value="1"/>
</dbReference>
<feature type="signal peptide" evidence="14">
    <location>
        <begin position="1"/>
        <end position="19"/>
    </location>
</feature>
<dbReference type="STRING" id="670386.D3BLI6"/>
<dbReference type="GeneID" id="31367506"/>
<evidence type="ECO:0000256" key="2">
    <source>
        <dbReference type="ARBA" id="ARBA00008234"/>
    </source>
</evidence>
<organism evidence="16 17">
    <name type="scientific">Heterostelium pallidum (strain ATCC 26659 / Pp 5 / PN500)</name>
    <name type="common">Cellular slime mold</name>
    <name type="synonym">Polysphondylium pallidum</name>
    <dbReference type="NCBI Taxonomy" id="670386"/>
    <lineage>
        <taxon>Eukaryota</taxon>
        <taxon>Amoebozoa</taxon>
        <taxon>Evosea</taxon>
        <taxon>Eumycetozoa</taxon>
        <taxon>Dictyostelia</taxon>
        <taxon>Acytosteliales</taxon>
        <taxon>Acytosteliaceae</taxon>
        <taxon>Heterostelium</taxon>
    </lineage>
</organism>
<dbReference type="Gene3D" id="1.10.225.10">
    <property type="entry name" value="Saposin-like"/>
    <property type="match status" value="1"/>
</dbReference>
<evidence type="ECO:0000256" key="10">
    <source>
        <dbReference type="ARBA" id="ARBA00023295"/>
    </source>
</evidence>
<dbReference type="InterPro" id="IPR011160">
    <property type="entry name" value="Sphingomy_PDE"/>
</dbReference>
<comment type="function">
    <text evidence="11">Converts sphingomyelin to ceramide.</text>
</comment>
<reference evidence="16 17" key="1">
    <citation type="journal article" date="2011" name="Genome Res.">
        <title>Phylogeny-wide analysis of social amoeba genomes highlights ancient origins for complex intercellular communication.</title>
        <authorList>
            <person name="Heidel A.J."/>
            <person name="Lawal H.M."/>
            <person name="Felder M."/>
            <person name="Schilde C."/>
            <person name="Helps N.R."/>
            <person name="Tunggal B."/>
            <person name="Rivero F."/>
            <person name="John U."/>
            <person name="Schleicher M."/>
            <person name="Eichinger L."/>
            <person name="Platzer M."/>
            <person name="Noegel A.A."/>
            <person name="Schaap P."/>
            <person name="Gloeckner G."/>
        </authorList>
    </citation>
    <scope>NUCLEOTIDE SEQUENCE [LARGE SCALE GENOMIC DNA]</scope>
    <source>
        <strain evidence="17">ATCC 26659 / Pp 5 / PN500</strain>
    </source>
</reference>
<comment type="similarity">
    <text evidence="2 11">Belongs to the acid sphingomyelinase family.</text>
</comment>
<dbReference type="InterPro" id="IPR045473">
    <property type="entry name" value="ASM_C"/>
</dbReference>
<dbReference type="RefSeq" id="XP_020429565.1">
    <property type="nucleotide sequence ID" value="XM_020582784.1"/>
</dbReference>
<evidence type="ECO:0000313" key="16">
    <source>
        <dbReference type="EMBL" id="EFA77437.1"/>
    </source>
</evidence>
<keyword evidence="17" id="KW-1185">Reference proteome</keyword>
<keyword evidence="5 14" id="KW-0732">Signal</keyword>
<feature type="binding site" evidence="12">
    <location>
        <position position="287"/>
    </location>
    <ligand>
        <name>Zn(2+)</name>
        <dbReference type="ChEBI" id="CHEBI:29105"/>
        <label>2</label>
    </ligand>
</feature>
<feature type="disulfide bond" evidence="13">
    <location>
        <begin position="49"/>
        <end position="114"/>
    </location>
</feature>
<comment type="subcellular location">
    <subcellularLocation>
        <location evidence="1">Secreted</location>
    </subcellularLocation>
</comment>
<dbReference type="AlphaFoldDB" id="D3BLI6"/>
<dbReference type="PIRSF" id="PIRSF000948">
    <property type="entry name" value="Sphingomy_PDE"/>
    <property type="match status" value="1"/>
</dbReference>
<feature type="binding site" evidence="12">
    <location>
        <position position="426"/>
    </location>
    <ligand>
        <name>Zn(2+)</name>
        <dbReference type="ChEBI" id="CHEBI:29105"/>
        <label>2</label>
    </ligand>
</feature>
<keyword evidence="10 11" id="KW-0326">Glycosidase</keyword>
<comment type="cofactor">
    <cofactor evidence="12">
        <name>Zn(2+)</name>
        <dbReference type="ChEBI" id="CHEBI:29105"/>
    </cofactor>
    <text evidence="12">Binds 2 Zn(2+) ions per subunit.</text>
</comment>
<dbReference type="InterPro" id="IPR004843">
    <property type="entry name" value="Calcineurin-like_PHP"/>
</dbReference>